<keyword evidence="4" id="KW-0282">Flagellum</keyword>
<name>A0A7T4A6U1_AERJA</name>
<evidence type="ECO:0000313" key="4">
    <source>
        <dbReference type="EMBL" id="QQB18417.1"/>
    </source>
</evidence>
<keyword evidence="5" id="KW-1185">Reference proteome</keyword>
<keyword evidence="4" id="KW-0969">Cilium</keyword>
<dbReference type="InterPro" id="IPR007809">
    <property type="entry name" value="FlgN-like"/>
</dbReference>
<comment type="similarity">
    <text evidence="2">Belongs to the FlgN family.</text>
</comment>
<dbReference type="Pfam" id="PF05130">
    <property type="entry name" value="FlgN"/>
    <property type="match status" value="1"/>
</dbReference>
<keyword evidence="4" id="KW-0966">Cell projection</keyword>
<comment type="function">
    <text evidence="1">Required for the efficient initiation of filament assembly.</text>
</comment>
<dbReference type="GeneID" id="69552116"/>
<reference evidence="4 5" key="1">
    <citation type="submission" date="2020-12" db="EMBL/GenBank/DDBJ databases">
        <title>FDA dAtabase for Regulatory Grade micrObial Sequences (FDA-ARGOS): Supporting development and validation of Infectious Disease Dx tests.</title>
        <authorList>
            <person name="Sproer C."/>
            <person name="Gronow S."/>
            <person name="Severitt S."/>
            <person name="Schroder I."/>
            <person name="Tallon L."/>
            <person name="Sadzewicz L."/>
            <person name="Zhao X."/>
            <person name="Boylan J."/>
            <person name="Ott S."/>
            <person name="Bowen H."/>
            <person name="Vavikolanu K."/>
            <person name="Mehta A."/>
            <person name="Aluvathingal J."/>
            <person name="Nadendla S."/>
            <person name="Lowell S."/>
            <person name="Myers T."/>
            <person name="Yan Y."/>
            <person name="Sichtig H."/>
        </authorList>
    </citation>
    <scope>NUCLEOTIDE SEQUENCE [LARGE SCALE GENOMIC DNA]</scope>
    <source>
        <strain evidence="4 5">FDAARGOS_986</strain>
    </source>
</reference>
<evidence type="ECO:0000256" key="3">
    <source>
        <dbReference type="ARBA" id="ARBA00022795"/>
    </source>
</evidence>
<evidence type="ECO:0000313" key="5">
    <source>
        <dbReference type="Proteomes" id="UP000595481"/>
    </source>
</evidence>
<dbReference type="Gene3D" id="1.20.58.300">
    <property type="entry name" value="FlgN-like"/>
    <property type="match status" value="1"/>
</dbReference>
<keyword evidence="3" id="KW-1005">Bacterial flagellum biogenesis</keyword>
<dbReference type="EMBL" id="CP066092">
    <property type="protein sequence ID" value="QQB18417.1"/>
    <property type="molecule type" value="Genomic_DNA"/>
</dbReference>
<evidence type="ECO:0000256" key="2">
    <source>
        <dbReference type="ARBA" id="ARBA00007703"/>
    </source>
</evidence>
<sequence length="147" mass="16664">MSMEPKQRIKELILGIQQDCSRYAELRSLLLRQHGLLAAHDVDGLATHNQQQTRLMADVQKQAQQRCHHLLALGLKPDEKGMATLIAKLPATMQPKVASQWQQLELLLQQCLRQNDLNGRLLAGQIETINTLLGQEHAYGQLERFPD</sequence>
<dbReference type="Proteomes" id="UP000595481">
    <property type="component" value="Chromosome"/>
</dbReference>
<accession>A0A7T4A6U1</accession>
<proteinExistence type="inferred from homology"/>
<dbReference type="SUPFAM" id="SSF140566">
    <property type="entry name" value="FlgN-like"/>
    <property type="match status" value="1"/>
</dbReference>
<evidence type="ECO:0000256" key="1">
    <source>
        <dbReference type="ARBA" id="ARBA00002397"/>
    </source>
</evidence>
<protein>
    <submittedName>
        <fullName evidence="4">Lateral flagellar protein LfgN</fullName>
    </submittedName>
</protein>
<dbReference type="InterPro" id="IPR036679">
    <property type="entry name" value="FlgN-like_sf"/>
</dbReference>
<gene>
    <name evidence="4" type="primary">lfgN</name>
    <name evidence="4" type="synonym">flgNL</name>
    <name evidence="4" type="ORF">I6H43_12530</name>
</gene>
<organism evidence="4 5">
    <name type="scientific">Aeromonas jandaei</name>
    <dbReference type="NCBI Taxonomy" id="650"/>
    <lineage>
        <taxon>Bacteria</taxon>
        <taxon>Pseudomonadati</taxon>
        <taxon>Pseudomonadota</taxon>
        <taxon>Gammaproteobacteria</taxon>
        <taxon>Aeromonadales</taxon>
        <taxon>Aeromonadaceae</taxon>
        <taxon>Aeromonas</taxon>
    </lineage>
</organism>
<dbReference type="RefSeq" id="WP_042030098.1">
    <property type="nucleotide sequence ID" value="NZ_CAWMFX010000013.1"/>
</dbReference>